<keyword evidence="3 5" id="KW-1133">Transmembrane helix</keyword>
<evidence type="ECO:0000256" key="4">
    <source>
        <dbReference type="ARBA" id="ARBA00023136"/>
    </source>
</evidence>
<reference evidence="6" key="2">
    <citation type="submission" date="2021-02" db="EMBL/GenBank/DDBJ databases">
        <authorList>
            <person name="Kimball J.A."/>
            <person name="Haas M.W."/>
            <person name="Macchietto M."/>
            <person name="Kono T."/>
            <person name="Duquette J."/>
            <person name="Shao M."/>
        </authorList>
    </citation>
    <scope>NUCLEOTIDE SEQUENCE</scope>
    <source>
        <tissue evidence="6">Fresh leaf tissue</tissue>
    </source>
</reference>
<sequence>MYLTGPMGMSTAAAAAAANVWGGTVLVLTLVGALAGDSRLGRYRAVVAAGVLYLLSLGMLMVSSMLQATHPPHAVRCHDAAKACSPQPPPVGHLVLFYAALYLLALAQGFHKPCSEALGADQFAPSDAGARASRSSYFNWYHFALSWGYATSTSLLSYVEDNVGWTIGFAACWVTMVMYLAVFLLGTGTYRVEQPVDVPPLTRLAETSAAAARAWTAKVFSPNKDAIRTERLLAKEGVEVDGTGFHVKLLPIWVTSIVFAAIVSQDNTLFTKQGSTMDRRVGAAGGLVVPAAALQCAISVTFITLVPVYDRALVPLARRLTRHPAGITMLQRIGAGMAMSCLAMVAAALVEGRRLRAASDAGLIDRPDATVPMSVWWLLPQYVLVGLAKVLGTIGLEEFFYDQVPDELRSVGLAISLSVLGVGSYASGILVSAIDWATSGGGGESWLSDDLNRAHLDYFYWILAALAALEVFVFVYIAKRYVYKNKAEP</sequence>
<evidence type="ECO:0000256" key="5">
    <source>
        <dbReference type="SAM" id="Phobius"/>
    </source>
</evidence>
<dbReference type="EMBL" id="JAAALK010000288">
    <property type="protein sequence ID" value="KAG8054589.1"/>
    <property type="molecule type" value="Genomic_DNA"/>
</dbReference>
<feature type="transmembrane region" description="Helical" evidence="5">
    <location>
        <begin position="12"/>
        <end position="34"/>
    </location>
</feature>
<dbReference type="GO" id="GO:0022857">
    <property type="term" value="F:transmembrane transporter activity"/>
    <property type="evidence" value="ECO:0007669"/>
    <property type="project" value="InterPro"/>
</dbReference>
<keyword evidence="4 5" id="KW-0472">Membrane</keyword>
<evidence type="ECO:0000256" key="3">
    <source>
        <dbReference type="ARBA" id="ARBA00022989"/>
    </source>
</evidence>
<keyword evidence="7" id="KW-1185">Reference proteome</keyword>
<evidence type="ECO:0000313" key="6">
    <source>
        <dbReference type="EMBL" id="KAG8054589.1"/>
    </source>
</evidence>
<feature type="transmembrane region" description="Helical" evidence="5">
    <location>
        <begin position="46"/>
        <end position="66"/>
    </location>
</feature>
<feature type="transmembrane region" description="Helical" evidence="5">
    <location>
        <begin position="165"/>
        <end position="185"/>
    </location>
</feature>
<feature type="transmembrane region" description="Helical" evidence="5">
    <location>
        <begin position="458"/>
        <end position="478"/>
    </location>
</feature>
<dbReference type="GO" id="GO:0016020">
    <property type="term" value="C:membrane"/>
    <property type="evidence" value="ECO:0007669"/>
    <property type="project" value="UniProtKB-SubCell"/>
</dbReference>
<dbReference type="PANTHER" id="PTHR11654">
    <property type="entry name" value="OLIGOPEPTIDE TRANSPORTER-RELATED"/>
    <property type="match status" value="1"/>
</dbReference>
<dbReference type="Pfam" id="PF00854">
    <property type="entry name" value="PTR2"/>
    <property type="match status" value="1"/>
</dbReference>
<feature type="transmembrane region" description="Helical" evidence="5">
    <location>
        <begin position="283"/>
        <end position="309"/>
    </location>
</feature>
<reference evidence="6" key="1">
    <citation type="journal article" date="2021" name="bioRxiv">
        <title>Whole Genome Assembly and Annotation of Northern Wild Rice, Zizania palustris L., Supports a Whole Genome Duplication in the Zizania Genus.</title>
        <authorList>
            <person name="Haas M."/>
            <person name="Kono T."/>
            <person name="Macchietto M."/>
            <person name="Millas R."/>
            <person name="McGilp L."/>
            <person name="Shao M."/>
            <person name="Duquette J."/>
            <person name="Hirsch C.N."/>
            <person name="Kimball J."/>
        </authorList>
    </citation>
    <scope>NUCLEOTIDE SEQUENCE</scope>
    <source>
        <tissue evidence="6">Fresh leaf tissue</tissue>
    </source>
</reference>
<feature type="transmembrane region" description="Helical" evidence="5">
    <location>
        <begin position="330"/>
        <end position="350"/>
    </location>
</feature>
<dbReference type="FunFam" id="1.20.1250.20:FF:000410">
    <property type="entry name" value="POT family protein"/>
    <property type="match status" value="1"/>
</dbReference>
<keyword evidence="2 5" id="KW-0812">Transmembrane</keyword>
<accession>A0A8J5VTP2</accession>
<name>A0A8J5VTP2_ZIZPA</name>
<comment type="subcellular location">
    <subcellularLocation>
        <location evidence="1">Membrane</location>
        <topology evidence="1">Multi-pass membrane protein</topology>
    </subcellularLocation>
</comment>
<organism evidence="6 7">
    <name type="scientific">Zizania palustris</name>
    <name type="common">Northern wild rice</name>
    <dbReference type="NCBI Taxonomy" id="103762"/>
    <lineage>
        <taxon>Eukaryota</taxon>
        <taxon>Viridiplantae</taxon>
        <taxon>Streptophyta</taxon>
        <taxon>Embryophyta</taxon>
        <taxon>Tracheophyta</taxon>
        <taxon>Spermatophyta</taxon>
        <taxon>Magnoliopsida</taxon>
        <taxon>Liliopsida</taxon>
        <taxon>Poales</taxon>
        <taxon>Poaceae</taxon>
        <taxon>BOP clade</taxon>
        <taxon>Oryzoideae</taxon>
        <taxon>Oryzeae</taxon>
        <taxon>Zizaniinae</taxon>
        <taxon>Zizania</taxon>
    </lineage>
</organism>
<proteinExistence type="predicted"/>
<feature type="transmembrane region" description="Helical" evidence="5">
    <location>
        <begin position="413"/>
        <end position="438"/>
    </location>
</feature>
<dbReference type="InterPro" id="IPR000109">
    <property type="entry name" value="POT_fam"/>
</dbReference>
<dbReference type="OrthoDB" id="8904098at2759"/>
<evidence type="ECO:0000256" key="2">
    <source>
        <dbReference type="ARBA" id="ARBA00022692"/>
    </source>
</evidence>
<dbReference type="Proteomes" id="UP000729402">
    <property type="component" value="Unassembled WGS sequence"/>
</dbReference>
<evidence type="ECO:0000313" key="7">
    <source>
        <dbReference type="Proteomes" id="UP000729402"/>
    </source>
</evidence>
<feature type="transmembrane region" description="Helical" evidence="5">
    <location>
        <begin position="91"/>
        <end position="110"/>
    </location>
</feature>
<comment type="caution">
    <text evidence="6">The sequence shown here is derived from an EMBL/GenBank/DDBJ whole genome shotgun (WGS) entry which is preliminary data.</text>
</comment>
<feature type="transmembrane region" description="Helical" evidence="5">
    <location>
        <begin position="140"/>
        <end position="159"/>
    </location>
</feature>
<gene>
    <name evidence="6" type="ORF">GUJ93_ZPchr0001g31528</name>
</gene>
<evidence type="ECO:0000256" key="1">
    <source>
        <dbReference type="ARBA" id="ARBA00004141"/>
    </source>
</evidence>
<dbReference type="AlphaFoldDB" id="A0A8J5VTP2"/>
<protein>
    <recommendedName>
        <fullName evidence="8">POT family protein</fullName>
    </recommendedName>
</protein>
<evidence type="ECO:0008006" key="8">
    <source>
        <dbReference type="Google" id="ProtNLM"/>
    </source>
</evidence>